<reference evidence="1" key="2">
    <citation type="journal article" date="2015" name="Data Brief">
        <title>Shoot transcriptome of the giant reed, Arundo donax.</title>
        <authorList>
            <person name="Barrero R.A."/>
            <person name="Guerrero F.D."/>
            <person name="Moolhuijzen P."/>
            <person name="Goolsby J.A."/>
            <person name="Tidwell J."/>
            <person name="Bellgard S.E."/>
            <person name="Bellgard M.I."/>
        </authorList>
    </citation>
    <scope>NUCLEOTIDE SEQUENCE</scope>
    <source>
        <tissue evidence="1">Shoot tissue taken approximately 20 cm above the soil surface</tissue>
    </source>
</reference>
<protein>
    <submittedName>
        <fullName evidence="1">Uncharacterized protein</fullName>
    </submittedName>
</protein>
<organism evidence="1">
    <name type="scientific">Arundo donax</name>
    <name type="common">Giant reed</name>
    <name type="synonym">Donax arundinaceus</name>
    <dbReference type="NCBI Taxonomy" id="35708"/>
    <lineage>
        <taxon>Eukaryota</taxon>
        <taxon>Viridiplantae</taxon>
        <taxon>Streptophyta</taxon>
        <taxon>Embryophyta</taxon>
        <taxon>Tracheophyta</taxon>
        <taxon>Spermatophyta</taxon>
        <taxon>Magnoliopsida</taxon>
        <taxon>Liliopsida</taxon>
        <taxon>Poales</taxon>
        <taxon>Poaceae</taxon>
        <taxon>PACMAD clade</taxon>
        <taxon>Arundinoideae</taxon>
        <taxon>Arundineae</taxon>
        <taxon>Arundo</taxon>
    </lineage>
</organism>
<evidence type="ECO:0000313" key="1">
    <source>
        <dbReference type="EMBL" id="JAE07539.1"/>
    </source>
</evidence>
<sequence>MPWRLLATSIHSLFFPSLSSSLLKTEPPTGR</sequence>
<proteinExistence type="predicted"/>
<accession>A0A0A9F8K2</accession>
<reference evidence="1" key="1">
    <citation type="submission" date="2014-09" db="EMBL/GenBank/DDBJ databases">
        <authorList>
            <person name="Magalhaes I.L.F."/>
            <person name="Oliveira U."/>
            <person name="Santos F.R."/>
            <person name="Vidigal T.H.D.A."/>
            <person name="Brescovit A.D."/>
            <person name="Santos A.J."/>
        </authorList>
    </citation>
    <scope>NUCLEOTIDE SEQUENCE</scope>
    <source>
        <tissue evidence="1">Shoot tissue taken approximately 20 cm above the soil surface</tissue>
    </source>
</reference>
<name>A0A0A9F8K2_ARUDO</name>
<dbReference type="AlphaFoldDB" id="A0A0A9F8K2"/>
<dbReference type="EMBL" id="GBRH01190357">
    <property type="protein sequence ID" value="JAE07539.1"/>
    <property type="molecule type" value="Transcribed_RNA"/>
</dbReference>